<dbReference type="EMBL" id="NUTL01000068">
    <property type="protein sequence ID" value="PHE94351.1"/>
    <property type="molecule type" value="Genomic_DNA"/>
</dbReference>
<accession>A0ABD6T8I0</accession>
<gene>
    <name evidence="1" type="ORF">COF81_16460</name>
</gene>
<evidence type="ECO:0000313" key="1">
    <source>
        <dbReference type="EMBL" id="PHE94351.1"/>
    </source>
</evidence>
<name>A0ABD6T8I0_9BACI</name>
<dbReference type="Proteomes" id="UP000221918">
    <property type="component" value="Unassembled WGS sequence"/>
</dbReference>
<proteinExistence type="predicted"/>
<organism evidence="1 2">
    <name type="scientific">Bacillus pseudomycoides</name>
    <dbReference type="NCBI Taxonomy" id="64104"/>
    <lineage>
        <taxon>Bacteria</taxon>
        <taxon>Bacillati</taxon>
        <taxon>Bacillota</taxon>
        <taxon>Bacilli</taxon>
        <taxon>Bacillales</taxon>
        <taxon>Bacillaceae</taxon>
        <taxon>Bacillus</taxon>
        <taxon>Bacillus cereus group</taxon>
    </lineage>
</organism>
<evidence type="ECO:0000313" key="2">
    <source>
        <dbReference type="Proteomes" id="UP000221918"/>
    </source>
</evidence>
<evidence type="ECO:0008006" key="3">
    <source>
        <dbReference type="Google" id="ProtNLM"/>
    </source>
</evidence>
<comment type="caution">
    <text evidence="1">The sequence shown here is derived from an EMBL/GenBank/DDBJ whole genome shotgun (WGS) entry which is preliminary data.</text>
</comment>
<sequence length="80" mass="9697">MNINIESLREAFNKLAYELYKVTSQLVSSYWEQIKELSAKYMEYKLERPERPVYGYVKHKVIRSQVMYRKPICVRARMVC</sequence>
<protein>
    <recommendedName>
        <fullName evidence="3">Transposase</fullName>
    </recommendedName>
</protein>
<dbReference type="AlphaFoldDB" id="A0ABD6T8I0"/>
<dbReference type="RefSeq" id="WP_098143630.1">
    <property type="nucleotide sequence ID" value="NZ_NUBV01000005.1"/>
</dbReference>
<reference evidence="1 2" key="1">
    <citation type="submission" date="2017-09" db="EMBL/GenBank/DDBJ databases">
        <title>Large-scale bioinformatics analysis of Bacillus genomes uncovers conserved roles of natural products in bacterial physiology.</title>
        <authorList>
            <consortium name="Agbiome Team Llc"/>
            <person name="Bleich R.M."/>
            <person name="Grubbs K.J."/>
            <person name="Santa Maria K.C."/>
            <person name="Allen S.E."/>
            <person name="Farag S."/>
            <person name="Shank E.A."/>
            <person name="Bowers A."/>
        </authorList>
    </citation>
    <scope>NUCLEOTIDE SEQUENCE [LARGE SCALE GENOMIC DNA]</scope>
    <source>
        <strain evidence="1 2">AFS037265</strain>
    </source>
</reference>